<dbReference type="InParanoid" id="T1FX35"/>
<dbReference type="Proteomes" id="UP000015101">
    <property type="component" value="Unassembled WGS sequence"/>
</dbReference>
<dbReference type="eggNOG" id="KOG4164">
    <property type="taxonomic scope" value="Eukaryota"/>
</dbReference>
<protein>
    <recommendedName>
        <fullName evidence="1">Cyclin N-terminal domain-containing protein</fullName>
    </recommendedName>
</protein>
<sequence length="184" mass="21682">MPLTEEILYDPNLLDDPELRSGKHRTLLTFPSYMTSIIDYAKPSDLKKELNEKFKEKFPNIPLTLSKLRSLKRDMKKIAHTKCGLDFWDVAQAYVYFEKIILKGYMTKAKRKHIACACLILSAKLNDIKHQELSKLIQVIEDVFKLHREDILQNEFQTFVQLDFSLLVPDTEIYPHYQRLLYTS</sequence>
<gene>
    <name evidence="3" type="primary">20213383</name>
    <name evidence="2" type="ORF">HELRODRAFT_62679</name>
</gene>
<evidence type="ECO:0000313" key="2">
    <source>
        <dbReference type="EMBL" id="ESO12445.1"/>
    </source>
</evidence>
<feature type="domain" description="Cyclin N-terminal" evidence="1">
    <location>
        <begin position="90"/>
        <end position="166"/>
    </location>
</feature>
<dbReference type="InterPro" id="IPR012388">
    <property type="entry name" value="CABLES1/2"/>
</dbReference>
<accession>T1FX35</accession>
<evidence type="ECO:0000313" key="3">
    <source>
        <dbReference type="EnsemblMetazoa" id="HelroP62679"/>
    </source>
</evidence>
<dbReference type="EMBL" id="KB095811">
    <property type="protein sequence ID" value="ESO12445.1"/>
    <property type="molecule type" value="Genomic_DNA"/>
</dbReference>
<reference evidence="2 4" key="2">
    <citation type="journal article" date="2013" name="Nature">
        <title>Insights into bilaterian evolution from three spiralian genomes.</title>
        <authorList>
            <person name="Simakov O."/>
            <person name="Marletaz F."/>
            <person name="Cho S.J."/>
            <person name="Edsinger-Gonzales E."/>
            <person name="Havlak P."/>
            <person name="Hellsten U."/>
            <person name="Kuo D.H."/>
            <person name="Larsson T."/>
            <person name="Lv J."/>
            <person name="Arendt D."/>
            <person name="Savage R."/>
            <person name="Osoegawa K."/>
            <person name="de Jong P."/>
            <person name="Grimwood J."/>
            <person name="Chapman J.A."/>
            <person name="Shapiro H."/>
            <person name="Aerts A."/>
            <person name="Otillar R.P."/>
            <person name="Terry A.Y."/>
            <person name="Boore J.L."/>
            <person name="Grigoriev I.V."/>
            <person name="Lindberg D.R."/>
            <person name="Seaver E.C."/>
            <person name="Weisblat D.A."/>
            <person name="Putnam N.H."/>
            <person name="Rokhsar D.S."/>
        </authorList>
    </citation>
    <scope>NUCLEOTIDE SEQUENCE</scope>
</reference>
<dbReference type="RefSeq" id="XP_009009165.1">
    <property type="nucleotide sequence ID" value="XM_009010917.1"/>
</dbReference>
<dbReference type="SUPFAM" id="SSF47954">
    <property type="entry name" value="Cyclin-like"/>
    <property type="match status" value="1"/>
</dbReference>
<reference evidence="4" key="1">
    <citation type="submission" date="2012-12" db="EMBL/GenBank/DDBJ databases">
        <authorList>
            <person name="Hellsten U."/>
            <person name="Grimwood J."/>
            <person name="Chapman J.A."/>
            <person name="Shapiro H."/>
            <person name="Aerts A."/>
            <person name="Otillar R.P."/>
            <person name="Terry A.Y."/>
            <person name="Boore J.L."/>
            <person name="Simakov O."/>
            <person name="Marletaz F."/>
            <person name="Cho S.-J."/>
            <person name="Edsinger-Gonzales E."/>
            <person name="Havlak P."/>
            <person name="Kuo D.-H."/>
            <person name="Larsson T."/>
            <person name="Lv J."/>
            <person name="Arendt D."/>
            <person name="Savage R."/>
            <person name="Osoegawa K."/>
            <person name="de Jong P."/>
            <person name="Lindberg D.R."/>
            <person name="Seaver E.C."/>
            <person name="Weisblat D.A."/>
            <person name="Putnam N.H."/>
            <person name="Grigoriev I.V."/>
            <person name="Rokhsar D.S."/>
        </authorList>
    </citation>
    <scope>NUCLEOTIDE SEQUENCE</scope>
</reference>
<evidence type="ECO:0000259" key="1">
    <source>
        <dbReference type="Pfam" id="PF00134"/>
    </source>
</evidence>
<dbReference type="InterPro" id="IPR006671">
    <property type="entry name" value="Cyclin_N"/>
</dbReference>
<dbReference type="KEGG" id="hro:HELRODRAFT_62679"/>
<name>T1FX35_HELRO</name>
<dbReference type="OMA" id="RINRREM"/>
<dbReference type="EnsemblMetazoa" id="HelroT62679">
    <property type="protein sequence ID" value="HelroP62679"/>
    <property type="gene ID" value="HelroG62679"/>
</dbReference>
<dbReference type="EMBL" id="AMQM01000171">
    <property type="status" value="NOT_ANNOTATED_CDS"/>
    <property type="molecule type" value="Genomic_DNA"/>
</dbReference>
<reference evidence="3" key="3">
    <citation type="submission" date="2015-06" db="UniProtKB">
        <authorList>
            <consortium name="EnsemblMetazoa"/>
        </authorList>
    </citation>
    <scope>IDENTIFICATION</scope>
</reference>
<dbReference type="PANTHER" id="PTHR22896:SF0">
    <property type="entry name" value="CYCLIN N-TERMINAL DOMAIN-CONTAINING PROTEIN"/>
    <property type="match status" value="1"/>
</dbReference>
<dbReference type="HOGENOM" id="CLU_021942_0_1_1"/>
<dbReference type="Gene3D" id="1.10.472.10">
    <property type="entry name" value="Cyclin-like"/>
    <property type="match status" value="1"/>
</dbReference>
<keyword evidence="4" id="KW-1185">Reference proteome</keyword>
<proteinExistence type="predicted"/>
<evidence type="ECO:0000313" key="4">
    <source>
        <dbReference type="Proteomes" id="UP000015101"/>
    </source>
</evidence>
<organism evidence="3 4">
    <name type="scientific">Helobdella robusta</name>
    <name type="common">Californian leech</name>
    <dbReference type="NCBI Taxonomy" id="6412"/>
    <lineage>
        <taxon>Eukaryota</taxon>
        <taxon>Metazoa</taxon>
        <taxon>Spiralia</taxon>
        <taxon>Lophotrochozoa</taxon>
        <taxon>Annelida</taxon>
        <taxon>Clitellata</taxon>
        <taxon>Hirudinea</taxon>
        <taxon>Rhynchobdellida</taxon>
        <taxon>Glossiphoniidae</taxon>
        <taxon>Helobdella</taxon>
    </lineage>
</organism>
<dbReference type="PANTHER" id="PTHR22896">
    <property type="entry name" value="CDK5 AND ABL1 ENZYME SUBSTRATE 1"/>
    <property type="match status" value="1"/>
</dbReference>
<dbReference type="STRING" id="6412.T1FX35"/>
<dbReference type="GO" id="GO:0051726">
    <property type="term" value="P:regulation of cell cycle"/>
    <property type="evidence" value="ECO:0007669"/>
    <property type="project" value="InterPro"/>
</dbReference>
<dbReference type="OrthoDB" id="5353095at2759"/>
<dbReference type="CTD" id="20213383"/>
<dbReference type="Pfam" id="PF00134">
    <property type="entry name" value="Cyclin_N"/>
    <property type="match status" value="1"/>
</dbReference>
<dbReference type="InterPro" id="IPR036915">
    <property type="entry name" value="Cyclin-like_sf"/>
</dbReference>
<dbReference type="CDD" id="cd20556">
    <property type="entry name" value="CYCLIN_CABLES"/>
    <property type="match status" value="1"/>
</dbReference>
<dbReference type="AlphaFoldDB" id="T1FX35"/>
<dbReference type="GeneID" id="20213383"/>